<feature type="domain" description="RRM" evidence="5">
    <location>
        <begin position="434"/>
        <end position="507"/>
    </location>
</feature>
<dbReference type="Proteomes" id="UP000095280">
    <property type="component" value="Unplaced"/>
</dbReference>
<feature type="region of interest" description="Disordered" evidence="4">
    <location>
        <begin position="535"/>
        <end position="565"/>
    </location>
</feature>
<dbReference type="PANTHER" id="PTHR15592">
    <property type="entry name" value="MATRIN 3/NUCLEAR PROTEIN 220-RELATED"/>
    <property type="match status" value="1"/>
</dbReference>
<name>A0A1I8G7M4_9PLAT</name>
<dbReference type="InterPro" id="IPR000504">
    <property type="entry name" value="RRM_dom"/>
</dbReference>
<evidence type="ECO:0000259" key="5">
    <source>
        <dbReference type="PROSITE" id="PS50102"/>
    </source>
</evidence>
<accession>A0A1I8G7M4</accession>
<evidence type="ECO:0000313" key="7">
    <source>
        <dbReference type="WBParaSite" id="maker-uti_cns_0000984-snap-gene-1.25-mRNA-1"/>
    </source>
</evidence>
<feature type="domain" description="RRM" evidence="5">
    <location>
        <begin position="17"/>
        <end position="91"/>
    </location>
</feature>
<dbReference type="Pfam" id="PF13893">
    <property type="entry name" value="RRM_5"/>
    <property type="match status" value="2"/>
</dbReference>
<dbReference type="GO" id="GO:0003723">
    <property type="term" value="F:RNA binding"/>
    <property type="evidence" value="ECO:0007669"/>
    <property type="project" value="UniProtKB-UniRule"/>
</dbReference>
<organism evidence="6 7">
    <name type="scientific">Macrostomum lignano</name>
    <dbReference type="NCBI Taxonomy" id="282301"/>
    <lineage>
        <taxon>Eukaryota</taxon>
        <taxon>Metazoa</taxon>
        <taxon>Spiralia</taxon>
        <taxon>Lophotrochozoa</taxon>
        <taxon>Platyhelminthes</taxon>
        <taxon>Rhabditophora</taxon>
        <taxon>Macrostomorpha</taxon>
        <taxon>Macrostomida</taxon>
        <taxon>Macrostomidae</taxon>
        <taxon>Macrostomum</taxon>
    </lineage>
</organism>
<protein>
    <submittedName>
        <fullName evidence="7">RRM domain-containing protein</fullName>
    </submittedName>
</protein>
<evidence type="ECO:0000256" key="3">
    <source>
        <dbReference type="PROSITE-ProRule" id="PRU00176"/>
    </source>
</evidence>
<dbReference type="CDD" id="cd12427">
    <property type="entry name" value="RRM4_hnRNPL_like"/>
    <property type="match status" value="1"/>
</dbReference>
<evidence type="ECO:0000256" key="4">
    <source>
        <dbReference type="SAM" id="MobiDB-lite"/>
    </source>
</evidence>
<dbReference type="InterPro" id="IPR012677">
    <property type="entry name" value="Nucleotide-bd_a/b_plait_sf"/>
</dbReference>
<dbReference type="PROSITE" id="PS50102">
    <property type="entry name" value="RRM"/>
    <property type="match status" value="3"/>
</dbReference>
<feature type="region of interest" description="Disordered" evidence="4">
    <location>
        <begin position="264"/>
        <end position="335"/>
    </location>
</feature>
<feature type="compositionally biased region" description="Pro residues" evidence="4">
    <location>
        <begin position="145"/>
        <end position="155"/>
    </location>
</feature>
<dbReference type="SMART" id="SM00360">
    <property type="entry name" value="RRM"/>
    <property type="match status" value="4"/>
</dbReference>
<dbReference type="InterPro" id="IPR035979">
    <property type="entry name" value="RBD_domain_sf"/>
</dbReference>
<feature type="compositionally biased region" description="Pro residues" evidence="4">
    <location>
        <begin position="298"/>
        <end position="311"/>
    </location>
</feature>
<feature type="compositionally biased region" description="Low complexity" evidence="4">
    <location>
        <begin position="118"/>
        <end position="128"/>
    </location>
</feature>
<keyword evidence="6" id="KW-1185">Reference proteome</keyword>
<dbReference type="CDD" id="cd12424">
    <property type="entry name" value="RRM3_hnRNPL_like"/>
    <property type="match status" value="1"/>
</dbReference>
<dbReference type="InterPro" id="IPR021790">
    <property type="entry name" value="PTBP1-like_RRM2"/>
</dbReference>
<keyword evidence="2 3" id="KW-0694">RNA-binding</keyword>
<evidence type="ECO:0000313" key="6">
    <source>
        <dbReference type="Proteomes" id="UP000095280"/>
    </source>
</evidence>
<feature type="domain" description="RRM" evidence="5">
    <location>
        <begin position="349"/>
        <end position="422"/>
    </location>
</feature>
<evidence type="ECO:0000256" key="2">
    <source>
        <dbReference type="ARBA" id="ARBA00022884"/>
    </source>
</evidence>
<keyword evidence="1" id="KW-0677">Repeat</keyword>
<dbReference type="Pfam" id="PF11835">
    <property type="entry name" value="RRM_8"/>
    <property type="match status" value="1"/>
</dbReference>
<dbReference type="AlphaFoldDB" id="A0A1I8G7M4"/>
<proteinExistence type="predicted"/>
<reference evidence="7" key="1">
    <citation type="submission" date="2016-11" db="UniProtKB">
        <authorList>
            <consortium name="WormBaseParasite"/>
        </authorList>
    </citation>
    <scope>IDENTIFICATION</scope>
</reference>
<evidence type="ECO:0000256" key="1">
    <source>
        <dbReference type="ARBA" id="ARBA00022737"/>
    </source>
</evidence>
<feature type="region of interest" description="Disordered" evidence="4">
    <location>
        <begin position="118"/>
        <end position="155"/>
    </location>
</feature>
<dbReference type="WBParaSite" id="maker-uti_cns_0000984-snap-gene-1.25-mRNA-1">
    <property type="protein sequence ID" value="maker-uti_cns_0000984-snap-gene-1.25-mRNA-1"/>
    <property type="gene ID" value="maker-uti_cns_0000984-snap-gene-1.25"/>
</dbReference>
<dbReference type="Gene3D" id="3.30.70.330">
    <property type="match status" value="4"/>
</dbReference>
<sequence length="792" mass="86254">MASEPKRFKVEECAPSKVILIMDLNNSISDADIVALFSRYGNVVDMLRLKSGRSALLEFDDVSVSKMMVSQSKVNSFYIGSNPVKMAFGNSPNIIRKSGAPVTSLSILGYWPHPNGPAGQQNGAMMMGGPPPQHSMPPQMMQQQQPPPQQPAPVPAAPSLAIQGLPGRVLLFSITNATYPITVDVMKAICSPNGNLLRVSIGPKKADNSLEALVEFENVGDANKAIENLNGADIYSGCCTLNITVSHLPVLQVYKNDSESFDFTNPNLGAEKTPLLGSAPPQQQAPPQHPAASYQMQQPPPYQQQPPPFGGPPGMMGPQSGMPPPPQQQQQQQFNPQDMSWMFQKGEGTVVMAYNLPPGLTCQNIFNITCLYGNVARVKFLKSREGCAMVQMGTSEQSGYVVDNLSGLTIFGQKVEVCRSKQPEVQSRLVAPTKTLHFFNFPLGVTENDLRQFFLQHGGPLPDKAVVFKPKQQDQRAAIGLVEFDTVENAVLALMRSNHAEVKLSERAKFHAKLSFSNKPIDPADSAVVNFKLKAEQQQQQPSAPAQPPSGDGATTISKPPVVAPNNVSRPNIMFAVPDLNQQLPREAGRRVARDEAAVVEQRVRRCPVEAGALRSPLQVRALQSVAAAVTLAHQVAEPAAPTCQPHAHQLSVERGVAARQRQRAIHRALRLLHCSSSSDRDAPLACIWKSEHTPVCLFHSSTRSSGSLLAFNTQACRLCELHRVSAEVSSRQCGIRYWHQRLRQLVADSARGSSSRRRAAVMTTLQLWVLPGDSILLCGLAVLITRVEKLR</sequence>
<dbReference type="SUPFAM" id="SSF54928">
    <property type="entry name" value="RNA-binding domain, RBD"/>
    <property type="match status" value="3"/>
</dbReference>